<feature type="coiled-coil region" evidence="1">
    <location>
        <begin position="45"/>
        <end position="222"/>
    </location>
</feature>
<keyword evidence="4" id="KW-1185">Reference proteome</keyword>
<feature type="region of interest" description="Disordered" evidence="2">
    <location>
        <begin position="1"/>
        <end position="41"/>
    </location>
</feature>
<gene>
    <name evidence="3" type="ORF">ODALV1_LOCUS25736</name>
</gene>
<name>A0ABP1RT52_9HEXA</name>
<proteinExistence type="predicted"/>
<sequence>MSQKDSKAANAVPQDQSPGDARDPEQAETPSASVDNLDNQYSSEKARVLEQIEGMKKQIENYETDNLVLRLKLGLNERRSQQDMKQPEVMYKKEIDRLKEESAKTMEDKARMQGEIRKLRDRCNEERAKHDENENWSFKIKDQIKKMKTQVESTSATLEQVTSEVKELNDQKRSKDELIRQTEKLTFRLEQMQKARVEAQNLVKMKEDELKLQEKTQKAEADDVASGLELAIEERVRYYEENYELKLQMWTQEIFKENQDKLVEFGEELSDNFDVVEEGVKTEMEKVVDDLWELGIKCGIVERQLENADLDRAVYGLQIEAMGNAIPLLHANIEEIDCEIDPDSAHGLGEQK</sequence>
<evidence type="ECO:0000313" key="4">
    <source>
        <dbReference type="Proteomes" id="UP001642540"/>
    </source>
</evidence>
<keyword evidence="1" id="KW-0175">Coiled coil</keyword>
<dbReference type="EMBL" id="CAXLJM020000105">
    <property type="protein sequence ID" value="CAL8134894.1"/>
    <property type="molecule type" value="Genomic_DNA"/>
</dbReference>
<protein>
    <submittedName>
        <fullName evidence="3">Uncharacterized protein</fullName>
    </submittedName>
</protein>
<feature type="compositionally biased region" description="Polar residues" evidence="2">
    <location>
        <begin position="28"/>
        <end position="41"/>
    </location>
</feature>
<accession>A0ABP1RT52</accession>
<comment type="caution">
    <text evidence="3">The sequence shown here is derived from an EMBL/GenBank/DDBJ whole genome shotgun (WGS) entry which is preliminary data.</text>
</comment>
<organism evidence="3 4">
    <name type="scientific">Orchesella dallaii</name>
    <dbReference type="NCBI Taxonomy" id="48710"/>
    <lineage>
        <taxon>Eukaryota</taxon>
        <taxon>Metazoa</taxon>
        <taxon>Ecdysozoa</taxon>
        <taxon>Arthropoda</taxon>
        <taxon>Hexapoda</taxon>
        <taxon>Collembola</taxon>
        <taxon>Entomobryomorpha</taxon>
        <taxon>Entomobryoidea</taxon>
        <taxon>Orchesellidae</taxon>
        <taxon>Orchesellinae</taxon>
        <taxon>Orchesella</taxon>
    </lineage>
</organism>
<evidence type="ECO:0000256" key="2">
    <source>
        <dbReference type="SAM" id="MobiDB-lite"/>
    </source>
</evidence>
<reference evidence="3 4" key="1">
    <citation type="submission" date="2024-08" db="EMBL/GenBank/DDBJ databases">
        <authorList>
            <person name="Cucini C."/>
            <person name="Frati F."/>
        </authorList>
    </citation>
    <scope>NUCLEOTIDE SEQUENCE [LARGE SCALE GENOMIC DNA]</scope>
</reference>
<evidence type="ECO:0000256" key="1">
    <source>
        <dbReference type="SAM" id="Coils"/>
    </source>
</evidence>
<evidence type="ECO:0000313" key="3">
    <source>
        <dbReference type="EMBL" id="CAL8134894.1"/>
    </source>
</evidence>
<dbReference type="Proteomes" id="UP001642540">
    <property type="component" value="Unassembled WGS sequence"/>
</dbReference>